<dbReference type="RefSeq" id="WP_344154669.1">
    <property type="nucleotide sequence ID" value="NZ_BAAAQR010000011.1"/>
</dbReference>
<sequence>MLVFGLIAVNAAVFIIVSVAYWKIEAAPMARYSRLRQLQRRLAELHKHPDRVTMQDVGMLLAAELPAGRAASVCASAEARGVPALVLWTWIDLYDAELVALAVESGMTRDEMVHRVATGTAPDRGSLQIFAALRAGGLVRLQPQG</sequence>
<keyword evidence="1" id="KW-0472">Membrane</keyword>
<organism evidence="2 3">
    <name type="scientific">Nocardioides koreensis</name>
    <dbReference type="NCBI Taxonomy" id="433651"/>
    <lineage>
        <taxon>Bacteria</taxon>
        <taxon>Bacillati</taxon>
        <taxon>Actinomycetota</taxon>
        <taxon>Actinomycetes</taxon>
        <taxon>Propionibacteriales</taxon>
        <taxon>Nocardioidaceae</taxon>
        <taxon>Nocardioides</taxon>
    </lineage>
</organism>
<dbReference type="EMBL" id="BAAAQR010000011">
    <property type="protein sequence ID" value="GAA2151198.1"/>
    <property type="molecule type" value="Genomic_DNA"/>
</dbReference>
<keyword evidence="1" id="KW-0812">Transmembrane</keyword>
<accession>A0ABN3A0E6</accession>
<dbReference type="Proteomes" id="UP001501771">
    <property type="component" value="Unassembled WGS sequence"/>
</dbReference>
<proteinExistence type="predicted"/>
<evidence type="ECO:0000313" key="3">
    <source>
        <dbReference type="Proteomes" id="UP001501771"/>
    </source>
</evidence>
<evidence type="ECO:0000256" key="1">
    <source>
        <dbReference type="SAM" id="Phobius"/>
    </source>
</evidence>
<name>A0ABN3A0E6_9ACTN</name>
<feature type="transmembrane region" description="Helical" evidence="1">
    <location>
        <begin position="6"/>
        <end position="24"/>
    </location>
</feature>
<keyword evidence="3" id="KW-1185">Reference proteome</keyword>
<reference evidence="2 3" key="1">
    <citation type="journal article" date="2019" name="Int. J. Syst. Evol. Microbiol.">
        <title>The Global Catalogue of Microorganisms (GCM) 10K type strain sequencing project: providing services to taxonomists for standard genome sequencing and annotation.</title>
        <authorList>
            <consortium name="The Broad Institute Genomics Platform"/>
            <consortium name="The Broad Institute Genome Sequencing Center for Infectious Disease"/>
            <person name="Wu L."/>
            <person name="Ma J."/>
        </authorList>
    </citation>
    <scope>NUCLEOTIDE SEQUENCE [LARGE SCALE GENOMIC DNA]</scope>
    <source>
        <strain evidence="2 3">JCM 16022</strain>
    </source>
</reference>
<gene>
    <name evidence="2" type="ORF">GCM10009844_33060</name>
</gene>
<evidence type="ECO:0000313" key="2">
    <source>
        <dbReference type="EMBL" id="GAA2151198.1"/>
    </source>
</evidence>
<keyword evidence="1" id="KW-1133">Transmembrane helix</keyword>
<protein>
    <submittedName>
        <fullName evidence="2">Uncharacterized protein</fullName>
    </submittedName>
</protein>
<comment type="caution">
    <text evidence="2">The sequence shown here is derived from an EMBL/GenBank/DDBJ whole genome shotgun (WGS) entry which is preliminary data.</text>
</comment>